<evidence type="ECO:0000313" key="1">
    <source>
        <dbReference type="EMBL" id="KAF9444786.1"/>
    </source>
</evidence>
<dbReference type="Proteomes" id="UP000807342">
    <property type="component" value="Unassembled WGS sequence"/>
</dbReference>
<evidence type="ECO:0000313" key="2">
    <source>
        <dbReference type="Proteomes" id="UP000807342"/>
    </source>
</evidence>
<dbReference type="AlphaFoldDB" id="A0A9P6BY61"/>
<reference evidence="1" key="1">
    <citation type="submission" date="2020-11" db="EMBL/GenBank/DDBJ databases">
        <authorList>
            <consortium name="DOE Joint Genome Institute"/>
            <person name="Ahrendt S."/>
            <person name="Riley R."/>
            <person name="Andreopoulos W."/>
            <person name="Labutti K."/>
            <person name="Pangilinan J."/>
            <person name="Ruiz-Duenas F.J."/>
            <person name="Barrasa J.M."/>
            <person name="Sanchez-Garcia M."/>
            <person name="Camarero S."/>
            <person name="Miyauchi S."/>
            <person name="Serrano A."/>
            <person name="Linde D."/>
            <person name="Babiker R."/>
            <person name="Drula E."/>
            <person name="Ayuso-Fernandez I."/>
            <person name="Pacheco R."/>
            <person name="Padilla G."/>
            <person name="Ferreira P."/>
            <person name="Barriuso J."/>
            <person name="Kellner H."/>
            <person name="Castanera R."/>
            <person name="Alfaro M."/>
            <person name="Ramirez L."/>
            <person name="Pisabarro A.G."/>
            <person name="Kuo A."/>
            <person name="Tritt A."/>
            <person name="Lipzen A."/>
            <person name="He G."/>
            <person name="Yan M."/>
            <person name="Ng V."/>
            <person name="Cullen D."/>
            <person name="Martin F."/>
            <person name="Rosso M.-N."/>
            <person name="Henrissat B."/>
            <person name="Hibbett D."/>
            <person name="Martinez A.T."/>
            <person name="Grigoriev I.V."/>
        </authorList>
    </citation>
    <scope>NUCLEOTIDE SEQUENCE</scope>
    <source>
        <strain evidence="1">MF-IS2</strain>
    </source>
</reference>
<gene>
    <name evidence="1" type="ORF">P691DRAFT_786051</name>
</gene>
<proteinExistence type="predicted"/>
<name>A0A9P6BY61_9AGAR</name>
<comment type="caution">
    <text evidence="1">The sequence shown here is derived from an EMBL/GenBank/DDBJ whole genome shotgun (WGS) entry which is preliminary data.</text>
</comment>
<organism evidence="1 2">
    <name type="scientific">Macrolepiota fuliginosa MF-IS2</name>
    <dbReference type="NCBI Taxonomy" id="1400762"/>
    <lineage>
        <taxon>Eukaryota</taxon>
        <taxon>Fungi</taxon>
        <taxon>Dikarya</taxon>
        <taxon>Basidiomycota</taxon>
        <taxon>Agaricomycotina</taxon>
        <taxon>Agaricomycetes</taxon>
        <taxon>Agaricomycetidae</taxon>
        <taxon>Agaricales</taxon>
        <taxon>Agaricineae</taxon>
        <taxon>Agaricaceae</taxon>
        <taxon>Macrolepiota</taxon>
    </lineage>
</organism>
<accession>A0A9P6BY61</accession>
<keyword evidence="2" id="KW-1185">Reference proteome</keyword>
<dbReference type="OrthoDB" id="2895363at2759"/>
<evidence type="ECO:0008006" key="3">
    <source>
        <dbReference type="Google" id="ProtNLM"/>
    </source>
</evidence>
<dbReference type="EMBL" id="MU151347">
    <property type="protein sequence ID" value="KAF9444786.1"/>
    <property type="molecule type" value="Genomic_DNA"/>
</dbReference>
<protein>
    <recommendedName>
        <fullName evidence="3">F-box domain-containing protein</fullName>
    </recommendedName>
</protein>
<sequence>MTTTDILSLGRDITGCIFTLLRHFPDTDATAIVVLLSHVCRSWRGISYNMPELWTSVQLFFNNVRSDDWQPDQCHSVTHKVQMIKLRHYERLAHPLKIALRIKLPSLPESLPETIRKMVHDNALLSIGTNLRRLSDQLKSITLISSTPYALSYIAKHLNSARDGPPSFSYVTMFQVIFTEDFLDEQRLPSTAPMEPDNSEWTLIRPFHRWWARILDNPRALQPSALRCFTFHLSHPQVGTEDVSSHLLRVLEEVKGTLEQLKLIDAFHVLFSLGTPRSPSVRNPGLPVHLVQLKTLSIVFSSQITWFEGILSHLRTPFVTRILVQRCYEHWETNLEADTRQQVKRRPLACARLLHLLRETLSPIGGNPPHLTYVLLSHIYLPHNSAALIELLLDQQNIEHLALHLPCPYTLRGMNREISAGTENAQRVLDHFEVWAPQWMFANYYLDERMRVAVDDFIPKYYVFRLRLGQCINETITVGCCPRIMFLVGATQSMGTHFWWRLPRSKEHQIYHLGPESLITLVPWRYSRVVSDPAFSKPGSGLYNCSSGAYTWHARGL</sequence>